<keyword evidence="3" id="KW-1185">Reference proteome</keyword>
<feature type="region of interest" description="Disordered" evidence="1">
    <location>
        <begin position="115"/>
        <end position="140"/>
    </location>
</feature>
<comment type="caution">
    <text evidence="2">The sequence shown here is derived from an EMBL/GenBank/DDBJ whole genome shotgun (WGS) entry which is preliminary data.</text>
</comment>
<reference evidence="3" key="1">
    <citation type="journal article" date="2019" name="Int. J. Syst. Evol. Microbiol.">
        <title>The Global Catalogue of Microorganisms (GCM) 10K type strain sequencing project: providing services to taxonomists for standard genome sequencing and annotation.</title>
        <authorList>
            <consortium name="The Broad Institute Genomics Platform"/>
            <consortium name="The Broad Institute Genome Sequencing Center for Infectious Disease"/>
            <person name="Wu L."/>
            <person name="Ma J."/>
        </authorList>
    </citation>
    <scope>NUCLEOTIDE SEQUENCE [LARGE SCALE GENOMIC DNA]</scope>
    <source>
        <strain evidence="3">JCM 4376</strain>
    </source>
</reference>
<organism evidence="2 3">
    <name type="scientific">Streptomyces gelaticus</name>
    <dbReference type="NCBI Taxonomy" id="285446"/>
    <lineage>
        <taxon>Bacteria</taxon>
        <taxon>Bacillati</taxon>
        <taxon>Actinomycetota</taxon>
        <taxon>Actinomycetes</taxon>
        <taxon>Kitasatosporales</taxon>
        <taxon>Streptomycetaceae</taxon>
        <taxon>Streptomyces</taxon>
    </lineage>
</organism>
<evidence type="ECO:0000256" key="1">
    <source>
        <dbReference type="SAM" id="MobiDB-lite"/>
    </source>
</evidence>
<proteinExistence type="predicted"/>
<evidence type="ECO:0000313" key="3">
    <source>
        <dbReference type="Proteomes" id="UP000660675"/>
    </source>
</evidence>
<accession>A0ABQ2W8N2</accession>
<protein>
    <submittedName>
        <fullName evidence="2">Uncharacterized protein</fullName>
    </submittedName>
</protein>
<dbReference type="Proteomes" id="UP000660675">
    <property type="component" value="Unassembled WGS sequence"/>
</dbReference>
<gene>
    <name evidence="2" type="ORF">GCM10015535_64350</name>
</gene>
<name>A0ABQ2W8N2_9ACTN</name>
<sequence length="140" mass="14816">MFREVPQGDAGPGRYAEELVERVVELERARFSQPGEQGSGERLGRRADLDEAVEAVAVADLGGVVAAEMGTGDMARLQPVMRGSAQAAVPPGMRCRFLASVRWTTCAARLIGASRGQRPASRYLRAGEESRNSASAGAPS</sequence>
<evidence type="ECO:0000313" key="2">
    <source>
        <dbReference type="EMBL" id="GGV95911.1"/>
    </source>
</evidence>
<dbReference type="EMBL" id="BMTF01000035">
    <property type="protein sequence ID" value="GGV95911.1"/>
    <property type="molecule type" value="Genomic_DNA"/>
</dbReference>